<evidence type="ECO:0000313" key="2">
    <source>
        <dbReference type="Proteomes" id="UP001055811"/>
    </source>
</evidence>
<protein>
    <submittedName>
        <fullName evidence="1">Uncharacterized protein</fullName>
    </submittedName>
</protein>
<sequence length="124" mass="14093">MPVGRNPGPCTFVMACSMCVPISVPVNHTCSTNNSHYAMQNPLGFHLLLRVLYWNQLLDSEYRFTQLDALKQPGSPMLPSSRIANPYQLQCFTTNQYVTPVTTTYDGDQYYWLRGDYVSCKAEI</sequence>
<reference evidence="2" key="1">
    <citation type="journal article" date="2022" name="Mol. Ecol. Resour.">
        <title>The genomes of chicory, endive, great burdock and yacon provide insights into Asteraceae palaeo-polyploidization history and plant inulin production.</title>
        <authorList>
            <person name="Fan W."/>
            <person name="Wang S."/>
            <person name="Wang H."/>
            <person name="Wang A."/>
            <person name="Jiang F."/>
            <person name="Liu H."/>
            <person name="Zhao H."/>
            <person name="Xu D."/>
            <person name="Zhang Y."/>
        </authorList>
    </citation>
    <scope>NUCLEOTIDE SEQUENCE [LARGE SCALE GENOMIC DNA]</scope>
    <source>
        <strain evidence="2">cv. Punajuju</strain>
    </source>
</reference>
<accession>A0ACB9DXT1</accession>
<organism evidence="1 2">
    <name type="scientific">Cichorium intybus</name>
    <name type="common">Chicory</name>
    <dbReference type="NCBI Taxonomy" id="13427"/>
    <lineage>
        <taxon>Eukaryota</taxon>
        <taxon>Viridiplantae</taxon>
        <taxon>Streptophyta</taxon>
        <taxon>Embryophyta</taxon>
        <taxon>Tracheophyta</taxon>
        <taxon>Spermatophyta</taxon>
        <taxon>Magnoliopsida</taxon>
        <taxon>eudicotyledons</taxon>
        <taxon>Gunneridae</taxon>
        <taxon>Pentapetalae</taxon>
        <taxon>asterids</taxon>
        <taxon>campanulids</taxon>
        <taxon>Asterales</taxon>
        <taxon>Asteraceae</taxon>
        <taxon>Cichorioideae</taxon>
        <taxon>Cichorieae</taxon>
        <taxon>Cichoriinae</taxon>
        <taxon>Cichorium</taxon>
    </lineage>
</organism>
<evidence type="ECO:0000313" key="1">
    <source>
        <dbReference type="EMBL" id="KAI3751499.1"/>
    </source>
</evidence>
<comment type="caution">
    <text evidence="1">The sequence shown here is derived from an EMBL/GenBank/DDBJ whole genome shotgun (WGS) entry which is preliminary data.</text>
</comment>
<dbReference type="Proteomes" id="UP001055811">
    <property type="component" value="Linkage Group LG04"/>
</dbReference>
<gene>
    <name evidence="1" type="ORF">L2E82_22587</name>
</gene>
<name>A0ACB9DXT1_CICIN</name>
<keyword evidence="2" id="KW-1185">Reference proteome</keyword>
<reference evidence="1 2" key="2">
    <citation type="journal article" date="2022" name="Mol. Ecol. Resour.">
        <title>The genomes of chicory, endive, great burdock and yacon provide insights into Asteraceae paleo-polyploidization history and plant inulin production.</title>
        <authorList>
            <person name="Fan W."/>
            <person name="Wang S."/>
            <person name="Wang H."/>
            <person name="Wang A."/>
            <person name="Jiang F."/>
            <person name="Liu H."/>
            <person name="Zhao H."/>
            <person name="Xu D."/>
            <person name="Zhang Y."/>
        </authorList>
    </citation>
    <scope>NUCLEOTIDE SEQUENCE [LARGE SCALE GENOMIC DNA]</scope>
    <source>
        <strain evidence="2">cv. Punajuju</strain>
        <tissue evidence="1">Leaves</tissue>
    </source>
</reference>
<proteinExistence type="predicted"/>
<dbReference type="EMBL" id="CM042012">
    <property type="protein sequence ID" value="KAI3751499.1"/>
    <property type="molecule type" value="Genomic_DNA"/>
</dbReference>